<dbReference type="Proteomes" id="UP000252586">
    <property type="component" value="Unassembled WGS sequence"/>
</dbReference>
<feature type="compositionally biased region" description="Low complexity" evidence="1">
    <location>
        <begin position="120"/>
        <end position="143"/>
    </location>
</feature>
<proteinExistence type="predicted"/>
<name>A0A366DV40_9NOCA</name>
<evidence type="ECO:0000256" key="1">
    <source>
        <dbReference type="SAM" id="MobiDB-lite"/>
    </source>
</evidence>
<feature type="transmembrane region" description="Helical" evidence="2">
    <location>
        <begin position="275"/>
        <end position="294"/>
    </location>
</feature>
<feature type="compositionally biased region" description="Basic and acidic residues" evidence="1">
    <location>
        <begin position="245"/>
        <end position="256"/>
    </location>
</feature>
<feature type="compositionally biased region" description="Polar residues" evidence="1">
    <location>
        <begin position="226"/>
        <end position="244"/>
    </location>
</feature>
<reference evidence="3 4" key="1">
    <citation type="submission" date="2018-06" db="EMBL/GenBank/DDBJ databases">
        <title>Genomic Encyclopedia of Type Strains, Phase IV (KMG-IV): sequencing the most valuable type-strain genomes for metagenomic binning, comparative biology and taxonomic classification.</title>
        <authorList>
            <person name="Goeker M."/>
        </authorList>
    </citation>
    <scope>NUCLEOTIDE SEQUENCE [LARGE SCALE GENOMIC DNA]</scope>
    <source>
        <strain evidence="3 4">DSM 44599</strain>
    </source>
</reference>
<feature type="region of interest" description="Disordered" evidence="1">
    <location>
        <begin position="88"/>
        <end position="150"/>
    </location>
</feature>
<keyword evidence="2" id="KW-0812">Transmembrane</keyword>
<accession>A0A366DV40</accession>
<keyword evidence="2" id="KW-0472">Membrane</keyword>
<keyword evidence="2" id="KW-1133">Transmembrane helix</keyword>
<protein>
    <recommendedName>
        <fullName evidence="5">Extracellular solute-binding protein</fullName>
    </recommendedName>
</protein>
<dbReference type="Gene3D" id="1.10.8.1060">
    <property type="entry name" value="Corynebacterium glutamicum thioredoxin-dependent arsenate reductase, N-terminal domain"/>
    <property type="match status" value="1"/>
</dbReference>
<feature type="region of interest" description="Disordered" evidence="1">
    <location>
        <begin position="177"/>
        <end position="267"/>
    </location>
</feature>
<dbReference type="RefSeq" id="WP_198161645.1">
    <property type="nucleotide sequence ID" value="NZ_QNRE01000002.1"/>
</dbReference>
<dbReference type="STRING" id="1210090.GCA_001613185_00252"/>
<evidence type="ECO:0000256" key="2">
    <source>
        <dbReference type="SAM" id="Phobius"/>
    </source>
</evidence>
<evidence type="ECO:0000313" key="3">
    <source>
        <dbReference type="EMBL" id="RBO93952.1"/>
    </source>
</evidence>
<keyword evidence="4" id="KW-1185">Reference proteome</keyword>
<comment type="caution">
    <text evidence="3">The sequence shown here is derived from an EMBL/GenBank/DDBJ whole genome shotgun (WGS) entry which is preliminary data.</text>
</comment>
<organism evidence="3 4">
    <name type="scientific">Nocardia puris</name>
    <dbReference type="NCBI Taxonomy" id="208602"/>
    <lineage>
        <taxon>Bacteria</taxon>
        <taxon>Bacillati</taxon>
        <taxon>Actinomycetota</taxon>
        <taxon>Actinomycetes</taxon>
        <taxon>Mycobacteriales</taxon>
        <taxon>Nocardiaceae</taxon>
        <taxon>Nocardia</taxon>
    </lineage>
</organism>
<dbReference type="EMBL" id="QNRE01000002">
    <property type="protein sequence ID" value="RBO93952.1"/>
    <property type="molecule type" value="Genomic_DNA"/>
</dbReference>
<evidence type="ECO:0008006" key="5">
    <source>
        <dbReference type="Google" id="ProtNLM"/>
    </source>
</evidence>
<dbReference type="AlphaFoldDB" id="A0A366DV40"/>
<dbReference type="NCBIfam" id="NF046112">
    <property type="entry name" value="MSMEG_6209_Nter"/>
    <property type="match status" value="1"/>
</dbReference>
<sequence>MAVDTTREEQAMRRLTDSLVATYTPAHTPEHVEAVIDGAHARFADSPVREFVPVLVERIARGTLETGEPAAEPEEVTERISLGTSAIDADTHSAPEPDPSDEPTRVLVPGGNGARSESVGDAGDGSPESGAAEAGESESTAASRPGADGAETARFDQVASGPVAAGAVVAAAGNGVARPGAAEGSTTVDPAAESARPGEPAESAEDPAGTDSRAEGSETGAPGAPGQTNAGEVESGTASALSSEPENRGSNRRDTTRPGPKHGVVGANPLTKRSLALIGGALAVVAVVIAVLVLRQPGAEPAAGPAAEPVITLRGLVGSEKMAFFADPRVAEALAAHGLAVDATPAGSREMSGTALDGYGFAFPASAPAAERILRERGLTAKHTPFSSPMAIATFRPIADLLTAAGVLRPGPAPTFDMARYLELAGRNTEWAHLPANTTYPVRKNILVSTTDPRTSNSAAMYLAIAAFVANDHANVQGPEAEQRVLPLMARLFTGQGFAENSSAGPFEQYLSGGMGPSPLVMIYEAQFIEAAADGRITPDMVLTYPSPTILSTHTLVPLDEAGDRLGRLLSTDPELRRLAAEHGFRTGDTAEFARVAAAQGVAAPADLIDVIDPPTLETQDRLLDGVTRTLN</sequence>
<gene>
    <name evidence="3" type="ORF">DFR74_102372</name>
</gene>
<evidence type="ECO:0000313" key="4">
    <source>
        <dbReference type="Proteomes" id="UP000252586"/>
    </source>
</evidence>